<dbReference type="Proteomes" id="UP000823927">
    <property type="component" value="Unassembled WGS sequence"/>
</dbReference>
<name>A0A9D1F5A8_9FIRM</name>
<reference evidence="7" key="2">
    <citation type="journal article" date="2021" name="PeerJ">
        <title>Extensive microbial diversity within the chicken gut microbiome revealed by metagenomics and culture.</title>
        <authorList>
            <person name="Gilroy R."/>
            <person name="Ravi A."/>
            <person name="Getino M."/>
            <person name="Pursley I."/>
            <person name="Horton D.L."/>
            <person name="Alikhan N.F."/>
            <person name="Baker D."/>
            <person name="Gharbi K."/>
            <person name="Hall N."/>
            <person name="Watson M."/>
            <person name="Adriaenssens E.M."/>
            <person name="Foster-Nyarko E."/>
            <person name="Jarju S."/>
            <person name="Secka A."/>
            <person name="Antonio M."/>
            <person name="Oren A."/>
            <person name="Chaudhuri R.R."/>
            <person name="La Ragione R."/>
            <person name="Hildebrand F."/>
            <person name="Pallen M.J."/>
        </authorList>
    </citation>
    <scope>NUCLEOTIDE SEQUENCE</scope>
    <source>
        <strain evidence="7">CHK178-757</strain>
    </source>
</reference>
<comment type="subcellular location">
    <subcellularLocation>
        <location evidence="1">Cell membrane</location>
        <topology evidence="1">Multi-pass membrane protein</topology>
    </subcellularLocation>
</comment>
<reference evidence="7" key="1">
    <citation type="submission" date="2020-10" db="EMBL/GenBank/DDBJ databases">
        <authorList>
            <person name="Gilroy R."/>
        </authorList>
    </citation>
    <scope>NUCLEOTIDE SEQUENCE</scope>
    <source>
        <strain evidence="7">CHK178-757</strain>
    </source>
</reference>
<feature type="transmembrane region" description="Helical" evidence="6">
    <location>
        <begin position="105"/>
        <end position="127"/>
    </location>
</feature>
<feature type="transmembrane region" description="Helical" evidence="6">
    <location>
        <begin position="392"/>
        <end position="411"/>
    </location>
</feature>
<keyword evidence="4 6" id="KW-1133">Transmembrane helix</keyword>
<keyword evidence="2" id="KW-1003">Cell membrane</keyword>
<dbReference type="SUPFAM" id="SSF103473">
    <property type="entry name" value="MFS general substrate transporter"/>
    <property type="match status" value="1"/>
</dbReference>
<feature type="transmembrane region" description="Helical" evidence="6">
    <location>
        <begin position="275"/>
        <end position="296"/>
    </location>
</feature>
<dbReference type="Pfam" id="PF07690">
    <property type="entry name" value="MFS_1"/>
    <property type="match status" value="1"/>
</dbReference>
<evidence type="ECO:0000313" key="8">
    <source>
        <dbReference type="Proteomes" id="UP000823927"/>
    </source>
</evidence>
<dbReference type="EMBL" id="DVIT01000026">
    <property type="protein sequence ID" value="HIS47272.1"/>
    <property type="molecule type" value="Genomic_DNA"/>
</dbReference>
<evidence type="ECO:0000256" key="4">
    <source>
        <dbReference type="ARBA" id="ARBA00022989"/>
    </source>
</evidence>
<dbReference type="GO" id="GO:0005886">
    <property type="term" value="C:plasma membrane"/>
    <property type="evidence" value="ECO:0007669"/>
    <property type="project" value="UniProtKB-SubCell"/>
</dbReference>
<sequence length="421" mass="45289">MKKKTSAFNLGAKGWIIVLLAFVSCYVYSALTSDSLNVTIGVFGEMGLNTDALYSMSTIATVIGIIGSIVLGKIMTLKTASKTWGVCMILVGIFSIVWSQTNSVAVYAIGYLACYTLTLACAMLLSSQVIASWFPKKRGVAMGICTAGFPLSAATTTAVCSSFVQNMGISAYYIFTAVISLIVGVIIFAFVKDFPEEKGAYPDNDKDFDFEAAKKEHEANLQYLKISKWTVKKCLSTGRMWILWVAVGIGGFLSMGIMSNFVGKFMEQGYQMPEILSMLGIAGIVAIPGSMFVGFIDTRLGTKKAGILVNLLAVIAVAFNLTSVHALHYLSLPILAIMLGGSSNMMVSCTSAIWGRYDFQNAFRVIQPLNSIMTGVGITVVGIIGTNFSYMAAYQTMCVLAVIGLIAMIALKVEPIDKEVR</sequence>
<dbReference type="PROSITE" id="PS51257">
    <property type="entry name" value="PROKAR_LIPOPROTEIN"/>
    <property type="match status" value="1"/>
</dbReference>
<comment type="caution">
    <text evidence="7">The sequence shown here is derived from an EMBL/GenBank/DDBJ whole genome shotgun (WGS) entry which is preliminary data.</text>
</comment>
<organism evidence="7 8">
    <name type="scientific">Candidatus Scybalocola faecigallinarum</name>
    <dbReference type="NCBI Taxonomy" id="2840941"/>
    <lineage>
        <taxon>Bacteria</taxon>
        <taxon>Bacillati</taxon>
        <taxon>Bacillota</taxon>
        <taxon>Clostridia</taxon>
        <taxon>Lachnospirales</taxon>
        <taxon>Lachnospiraceae</taxon>
        <taxon>Lachnospiraceae incertae sedis</taxon>
        <taxon>Candidatus Scybalocola (ex Gilroy et al. 2021)</taxon>
    </lineage>
</organism>
<feature type="transmembrane region" description="Helical" evidence="6">
    <location>
        <begin position="12"/>
        <end position="32"/>
    </location>
</feature>
<dbReference type="InterPro" id="IPR036259">
    <property type="entry name" value="MFS_trans_sf"/>
</dbReference>
<keyword evidence="5 6" id="KW-0472">Membrane</keyword>
<protein>
    <submittedName>
        <fullName evidence="7">MFS transporter</fullName>
    </submittedName>
</protein>
<feature type="transmembrane region" description="Helical" evidence="6">
    <location>
        <begin position="83"/>
        <end position="99"/>
    </location>
</feature>
<dbReference type="PANTHER" id="PTHR43124:SF3">
    <property type="entry name" value="CHLORAMPHENICOL EFFLUX PUMP RV0191"/>
    <property type="match status" value="1"/>
</dbReference>
<feature type="transmembrane region" description="Helical" evidence="6">
    <location>
        <begin position="241"/>
        <end position="263"/>
    </location>
</feature>
<gene>
    <name evidence="7" type="ORF">IAB46_06890</name>
</gene>
<keyword evidence="3 6" id="KW-0812">Transmembrane</keyword>
<evidence type="ECO:0000256" key="5">
    <source>
        <dbReference type="ARBA" id="ARBA00023136"/>
    </source>
</evidence>
<feature type="transmembrane region" description="Helical" evidence="6">
    <location>
        <begin position="170"/>
        <end position="191"/>
    </location>
</feature>
<accession>A0A9D1F5A8</accession>
<evidence type="ECO:0000256" key="1">
    <source>
        <dbReference type="ARBA" id="ARBA00004651"/>
    </source>
</evidence>
<feature type="transmembrane region" description="Helical" evidence="6">
    <location>
        <begin position="308"/>
        <end position="328"/>
    </location>
</feature>
<evidence type="ECO:0000256" key="2">
    <source>
        <dbReference type="ARBA" id="ARBA00022475"/>
    </source>
</evidence>
<dbReference type="InterPro" id="IPR011701">
    <property type="entry name" value="MFS"/>
</dbReference>
<evidence type="ECO:0000256" key="6">
    <source>
        <dbReference type="SAM" id="Phobius"/>
    </source>
</evidence>
<feature type="transmembrane region" description="Helical" evidence="6">
    <location>
        <begin position="334"/>
        <end position="357"/>
    </location>
</feature>
<evidence type="ECO:0000313" key="7">
    <source>
        <dbReference type="EMBL" id="HIS47272.1"/>
    </source>
</evidence>
<dbReference type="Gene3D" id="1.20.1250.20">
    <property type="entry name" value="MFS general substrate transporter like domains"/>
    <property type="match status" value="2"/>
</dbReference>
<feature type="transmembrane region" description="Helical" evidence="6">
    <location>
        <begin position="369"/>
        <end position="386"/>
    </location>
</feature>
<dbReference type="InterPro" id="IPR050189">
    <property type="entry name" value="MFS_Efflux_Transporters"/>
</dbReference>
<feature type="transmembrane region" description="Helical" evidence="6">
    <location>
        <begin position="139"/>
        <end position="164"/>
    </location>
</feature>
<dbReference type="AlphaFoldDB" id="A0A9D1F5A8"/>
<evidence type="ECO:0000256" key="3">
    <source>
        <dbReference type="ARBA" id="ARBA00022692"/>
    </source>
</evidence>
<dbReference type="PANTHER" id="PTHR43124">
    <property type="entry name" value="PURINE EFFLUX PUMP PBUE"/>
    <property type="match status" value="1"/>
</dbReference>
<feature type="transmembrane region" description="Helical" evidence="6">
    <location>
        <begin position="52"/>
        <end position="71"/>
    </location>
</feature>
<proteinExistence type="predicted"/>
<dbReference type="GO" id="GO:0022857">
    <property type="term" value="F:transmembrane transporter activity"/>
    <property type="evidence" value="ECO:0007669"/>
    <property type="project" value="InterPro"/>
</dbReference>